<name>A0A5C1I4V0_9SPHI</name>
<dbReference type="InterPro" id="IPR040719">
    <property type="entry name" value="DUF5597"/>
</dbReference>
<comment type="similarity">
    <text evidence="1">Belongs to the glycosyl hydrolase 35 family.</text>
</comment>
<dbReference type="AlphaFoldDB" id="A0A5C1I4V0"/>
<feature type="domain" description="DUF5597" evidence="4">
    <location>
        <begin position="398"/>
        <end position="525"/>
    </location>
</feature>
<dbReference type="GO" id="GO:0004553">
    <property type="term" value="F:hydrolase activity, hydrolyzing O-glycosyl compounds"/>
    <property type="evidence" value="ECO:0007669"/>
    <property type="project" value="InterPro"/>
</dbReference>
<proteinExistence type="inferred from homology"/>
<evidence type="ECO:0000256" key="1">
    <source>
        <dbReference type="ARBA" id="ARBA00009809"/>
    </source>
</evidence>
<protein>
    <recommendedName>
        <fullName evidence="7">Beta-galactosidase</fullName>
    </recommendedName>
</protein>
<keyword evidence="6" id="KW-1185">Reference proteome</keyword>
<dbReference type="KEGG" id="mrub:DEO27_023930"/>
<sequence length="543" mass="59954">MLKIISKTAQNIFLLALILIAGDKALAQTNNPSSPKLIEKNGRHAFLVDGKPFLMLGGQAHNSSAWPTLMPGVWKSAEAMHLNTLEVPIYWEQIEPQPGKFDFSLVDTLLTQARQHNVHLVLLWFGTWKNGSNHYIPEWMKRDAGKYPNITGKTGKAIDSPSPHSKATLEADVKAFSAVMRYLKQADAQHTVIMVQVENEPGSWDTVRDYSAVAQKLFEADVPAGLLKPAILKALNVPENSKGTWAKVFGDRADEYFQAWSIARFIERVAAAGKAEYPLPLYVNVALRDPLTNPPATHYESGGATDNVIPIWKAAAPSIDLLAPDIYLSGSERVLKVIDLYTRADNTLFVPEAGLIADNAKYFYDVLAHGGIGFSPFGIDDNGDASNDEHLAERLAPFAQEYAVARPMMRELAQWAFEGKIKAVVEHEDGAEQTIKLGEWDAIIKFGNGRGGELKPNRDHNGKAMIVTLDENKFIMTGTNCRITFHPAGGNTGRAWQYLKVEEGRYSDGIFKSLRILNGDETDWGGPAIGDQPRVLRISLVVR</sequence>
<evidence type="ECO:0000259" key="3">
    <source>
        <dbReference type="Pfam" id="PF01301"/>
    </source>
</evidence>
<dbReference type="Gene3D" id="3.20.20.80">
    <property type="entry name" value="Glycosidases"/>
    <property type="match status" value="1"/>
</dbReference>
<dbReference type="SUPFAM" id="SSF51445">
    <property type="entry name" value="(Trans)glycosidases"/>
    <property type="match status" value="1"/>
</dbReference>
<feature type="signal peptide" evidence="2">
    <location>
        <begin position="1"/>
        <end position="27"/>
    </location>
</feature>
<evidence type="ECO:0000313" key="5">
    <source>
        <dbReference type="EMBL" id="QEM12929.1"/>
    </source>
</evidence>
<dbReference type="InterPro" id="IPR017853">
    <property type="entry name" value="GH"/>
</dbReference>
<evidence type="ECO:0008006" key="7">
    <source>
        <dbReference type="Google" id="ProtNLM"/>
    </source>
</evidence>
<dbReference type="RefSeq" id="WP_112574415.1">
    <property type="nucleotide sequence ID" value="NZ_CP043450.1"/>
</dbReference>
<dbReference type="Pfam" id="PF01301">
    <property type="entry name" value="Glyco_hydro_35"/>
    <property type="match status" value="1"/>
</dbReference>
<dbReference type="Pfam" id="PF18120">
    <property type="entry name" value="DUF5597"/>
    <property type="match status" value="1"/>
</dbReference>
<organism evidence="5 6">
    <name type="scientific">Mucilaginibacter rubeus</name>
    <dbReference type="NCBI Taxonomy" id="2027860"/>
    <lineage>
        <taxon>Bacteria</taxon>
        <taxon>Pseudomonadati</taxon>
        <taxon>Bacteroidota</taxon>
        <taxon>Sphingobacteriia</taxon>
        <taxon>Sphingobacteriales</taxon>
        <taxon>Sphingobacteriaceae</taxon>
        <taxon>Mucilaginibacter</taxon>
    </lineage>
</organism>
<feature type="chain" id="PRO_5022730856" description="Beta-galactosidase" evidence="2">
    <location>
        <begin position="28"/>
        <end position="543"/>
    </location>
</feature>
<dbReference type="OrthoDB" id="703126at2"/>
<keyword evidence="2" id="KW-0732">Signal</keyword>
<gene>
    <name evidence="5" type="ORF">DEO27_023930</name>
</gene>
<evidence type="ECO:0000313" key="6">
    <source>
        <dbReference type="Proteomes" id="UP000251402"/>
    </source>
</evidence>
<dbReference type="Gene3D" id="2.60.220.20">
    <property type="entry name" value="putative beta-Galactosidase from caulobacter crescentus"/>
    <property type="match status" value="1"/>
</dbReference>
<dbReference type="EMBL" id="CP043450">
    <property type="protein sequence ID" value="QEM12929.1"/>
    <property type="molecule type" value="Genomic_DNA"/>
</dbReference>
<dbReference type="FunFam" id="3.20.20.80:FF:000135">
    <property type="entry name" value="Beta-galactosidase, putative, bgl35A"/>
    <property type="match status" value="1"/>
</dbReference>
<evidence type="ECO:0000259" key="4">
    <source>
        <dbReference type="Pfam" id="PF18120"/>
    </source>
</evidence>
<dbReference type="PANTHER" id="PTHR23421">
    <property type="entry name" value="BETA-GALACTOSIDASE RELATED"/>
    <property type="match status" value="1"/>
</dbReference>
<reference evidence="5" key="1">
    <citation type="submission" date="2019-08" db="EMBL/GenBank/DDBJ databases">
        <title>Comparative genome analysis confer to the adaptation heavy metal polluted environment.</title>
        <authorList>
            <person name="Li Y."/>
        </authorList>
    </citation>
    <scope>NUCLEOTIDE SEQUENCE [LARGE SCALE GENOMIC DNA]</scope>
    <source>
        <strain evidence="5">P1</strain>
    </source>
</reference>
<dbReference type="Proteomes" id="UP000251402">
    <property type="component" value="Chromosome"/>
</dbReference>
<feature type="domain" description="Glycoside hydrolase 35 catalytic" evidence="3">
    <location>
        <begin position="46"/>
        <end position="222"/>
    </location>
</feature>
<accession>A0A5C1I4V0</accession>
<dbReference type="InterPro" id="IPR031330">
    <property type="entry name" value="Gly_Hdrlase_35_cat"/>
</dbReference>
<evidence type="ECO:0000256" key="2">
    <source>
        <dbReference type="SAM" id="SignalP"/>
    </source>
</evidence>
<dbReference type="InterPro" id="IPR001944">
    <property type="entry name" value="Glycoside_Hdrlase_35"/>
</dbReference>
<dbReference type="GO" id="GO:0005975">
    <property type="term" value="P:carbohydrate metabolic process"/>
    <property type="evidence" value="ECO:0007669"/>
    <property type="project" value="InterPro"/>
</dbReference>